<name>A0A3E0WHQ4_9GAMM</name>
<evidence type="ECO:0000256" key="1">
    <source>
        <dbReference type="ARBA" id="ARBA00022729"/>
    </source>
</evidence>
<evidence type="ECO:0000259" key="3">
    <source>
        <dbReference type="Pfam" id="PF13205"/>
    </source>
</evidence>
<organism evidence="4 5">
    <name type="scientific">Alkalilimnicola ehrlichii</name>
    <dbReference type="NCBI Taxonomy" id="351052"/>
    <lineage>
        <taxon>Bacteria</taxon>
        <taxon>Pseudomonadati</taxon>
        <taxon>Pseudomonadota</taxon>
        <taxon>Gammaproteobacteria</taxon>
        <taxon>Chromatiales</taxon>
        <taxon>Ectothiorhodospiraceae</taxon>
        <taxon>Alkalilimnicola</taxon>
    </lineage>
</organism>
<dbReference type="SUPFAM" id="SSF81296">
    <property type="entry name" value="E set domains"/>
    <property type="match status" value="2"/>
</dbReference>
<dbReference type="InterPro" id="IPR014756">
    <property type="entry name" value="Ig_E-set"/>
</dbReference>
<dbReference type="Pfam" id="PF13205">
    <property type="entry name" value="Big_5"/>
    <property type="match status" value="1"/>
</dbReference>
<feature type="domain" description="SbsA Ig-like" evidence="3">
    <location>
        <begin position="1454"/>
        <end position="1558"/>
    </location>
</feature>
<keyword evidence="1" id="KW-0732">Signal</keyword>
<gene>
    <name evidence="4" type="ORF">CAL65_20010</name>
</gene>
<keyword evidence="5" id="KW-1185">Reference proteome</keyword>
<dbReference type="InterPro" id="IPR013211">
    <property type="entry name" value="LVIVD"/>
</dbReference>
<reference evidence="5" key="1">
    <citation type="submission" date="2017-05" db="EMBL/GenBank/DDBJ databases">
        <authorList>
            <person name="Sharma S."/>
            <person name="Sidhu C."/>
            <person name="Pinnaka A.K."/>
        </authorList>
    </citation>
    <scope>NUCLEOTIDE SEQUENCE [LARGE SCALE GENOMIC DNA]</scope>
    <source>
        <strain evidence="5">AK93</strain>
    </source>
</reference>
<dbReference type="InterPro" id="IPR013783">
    <property type="entry name" value="Ig-like_fold"/>
</dbReference>
<protein>
    <recommendedName>
        <fullName evidence="6">SbsA Ig-like domain-containing protein</fullName>
    </recommendedName>
</protein>
<dbReference type="Proteomes" id="UP000256763">
    <property type="component" value="Unassembled WGS sequence"/>
</dbReference>
<dbReference type="InterPro" id="IPR032812">
    <property type="entry name" value="SbsA_Ig"/>
</dbReference>
<dbReference type="Pfam" id="PF08309">
    <property type="entry name" value="LVIVD"/>
    <property type="match status" value="2"/>
</dbReference>
<evidence type="ECO:0000313" key="5">
    <source>
        <dbReference type="Proteomes" id="UP000256763"/>
    </source>
</evidence>
<evidence type="ECO:0000313" key="4">
    <source>
        <dbReference type="EMBL" id="RFA32308.1"/>
    </source>
</evidence>
<evidence type="ECO:0008006" key="6">
    <source>
        <dbReference type="Google" id="ProtNLM"/>
    </source>
</evidence>
<proteinExistence type="predicted"/>
<feature type="domain" description="IPT/TIG" evidence="2">
    <location>
        <begin position="1000"/>
        <end position="1058"/>
    </location>
</feature>
<dbReference type="Pfam" id="PF01833">
    <property type="entry name" value="TIG"/>
    <property type="match status" value="1"/>
</dbReference>
<accession>A0A3E0WHQ4</accession>
<dbReference type="SUPFAM" id="SSF75011">
    <property type="entry name" value="3-carboxy-cis,cis-mucoante lactonizing enzyme"/>
    <property type="match status" value="1"/>
</dbReference>
<evidence type="ECO:0000259" key="2">
    <source>
        <dbReference type="Pfam" id="PF01833"/>
    </source>
</evidence>
<dbReference type="CDD" id="cd00102">
    <property type="entry name" value="IPT"/>
    <property type="match status" value="2"/>
</dbReference>
<dbReference type="EMBL" id="NFZW01000031">
    <property type="protein sequence ID" value="RFA32308.1"/>
    <property type="molecule type" value="Genomic_DNA"/>
</dbReference>
<sequence>MAAAVNYADPYDPVYIGEDSAPIGANTLVTDGRWLFSGGTRASSVWVPAPPICGGLSAGLAGDRDSSTISAQHLFDPALTRSYRVAGNVHDLAVYGDYLLAAVGDQGLVILHRDRPEQTTRLELGNTLQGVAGRGNRLHLFGNVLLVAGGTGVVAVDIHEPLAPQVISAGNQEAVAALDIYRERIVAVAPDQAMTVFELPGAVVLEASLPEGALIASDEGLELQFNEPITEVSLAAVSVQRVGGEAVPVTVTPLGDGEDAYSRYRFEFPREPGATYQLRIDEARNQRGGALWRPFVTHLTAAPANAQRPVIEWVENGLARRGDYADIEIHGAGFRNSAELQAYIGPYALDPVWVDENTLRLPAGSLEMLPLQLGEHHLRVVDGGLTAALPGAIVLVEAADLVDFEQSTDTAGTQGGAVVAIRSNTPAILPGTKIVLRSPSGEEIRTEEVAAGTYISDLKDNVVSLDEFRFRAPGVTAPELYRLYLVHGSDELYVGNLSYTMSEGRSIDLPNYPPMVVGAAESRGDILFVGVKDGPEPSAENRFLMPSGLEIYDIAVWGRPVRLAQMRTEQPVTGLVSQGGALYLASGSDGLLVVDVHDLSRPLLVHKLPVPGNIASDLDLHRGRGILALAAHNDLGTGFVRFFAVSDPALDPPAGYSTLAFAEDELRGRPLDVAWRGDALYVLFAQDGALKLAIFEDLGGEQRYRVQTVARGAVSKLDSVSMLVQHGQVVVTSGDQYLVLHRDADGHYDTAYWQSLGSASNALFANVGGVFVGGGRGATVMPTPRLAVTSIEPPSGSELASSDRIRVQLSQLFNTEAEALAAALTLRQADGSALPSDAYTLEGINTLAGGYIDIRFTEALTYEGGLTLQVGTELRALNGEPLTVAVSADYTLIDGQRPRIEGVARIRDGEPGLHYFHADGNEQAVVFGAGFGSDPDSLRLWVGDEAIPAAAISGVADDAIYFDLPRLRLPTASASLSLTVERGGIAAVSPGALVVLPRVSIEDIDPASGPPQGGNFVDIRGRGFSHATTVHFGSAQVGDLRLLSSNHLRVRVPAGDFGYTDVIAGSELFPDEQDVYRDGYFYAGRETGSVDLSAGDHRSSPVTAIALGDQIVYAVTGGGYELVDRTGKVVGYPTTSRAQLVVADISDPVRPDVVYRQFADLEQPYHLDETLPPDGFRDIVLDERDLYLLGGDRLYHFDITLAAEPLLLSVEQLPALGNRLAVADGLIYVSGDDGLAVYRRDVERRLQQIVRIDRERLGGTPGALQVSGRHLTVALTDAQEILRLDLTGGDFAVAERFASVDRAGYAFAAEDILVRGDRVLASSGRSAKVVLYALQPNERTAAVAELPLAYLLRNGDIFAGRLQLAGQTLYVAAGEGDVQLFDISPWLDGQYQRAVQLQHYFSVTGAVNALAFGGDAIYAGTAYIYVDGQPTGNPIASAVAAGSLGGGLNTIVNDQLVIVDQTPQPMATHPIDQAVAVQFNRILDPEQLRDVADRLLEVSLSGAPIPGYVSSQVNNTGTRLYFRPASDFQDGRRYRVRVSQAVRDLHGNTLPAEYSFRFDAAADAQPAIERLEPVHGSWRGGDEIRLLGTGFTGGTEIVLGGQAVDPAAIVSLTADEVRFRLPRLDSRPTDNRLVGLEVRNGAMSDFRAGAFTYVAEPSIEQIGTFEPLADGFNPYQHRLLYQSDQRVAIVGEGLGPMTRITANGLPVRDVRLEGADMLSFLLPENLLGPVSLEVGNMHNGLDAISNDSLSVGLGPVSQLRGVRASDRAGDLLLVAGSTPELYTTRDGAAPVFLSVLEWDGAGVAALALSQDYALMATTAAELLVYDLSNVYAPKRLHRFSNPSGKAFQRLALSGSAIVADDGEQILLGRIGGEEWQVLTDSVIDFGVQEQMLYLLTDFTLEVRHLHTPETIVAELYHSVINPQALQLSPQRLLLHGASNLQLYDTGRVPHGGELRALGVRSIGGMTSAVLNGELLAVHRSDRSLMLYDVRPALELGEDLRLATVAEVFIDDTAPERLRFQRNLLEWGAAQQYHNVRVPVANVLGPVPGVRIGADDEQVALAVTGAPAAWSQVLLDVIREEDDYRMTGESRLLGEQLQLLLGADRYTAQSGYRVALFNPPADVVQGVEIDYAMPWYLQAADVFGLEPLALSGLRPGTTISNRLTEFTVYGSGLHQAEQLRLGGLQLEPAQWTVNDAGSELRFSAAVPEAGLHALRVTQAGQTEVLPAAVFVGQALELHTVSTDHAEAADRVSEAGGTQVSVTGLGFEGELSVHWLEHGAGFVPSDNNRVSFRKTAEGLVFSAPAVEHGVQYQVVVRKPATGEEVTAAELLTGIDDVPPRLITTQRLGYVEPLRLTFDEPMMADHLQVIAVVQDYSGAEPLDVSDRFELRVTGNIVEARLRSGALEHNRIYQLVIDGLADRQGNLPVQRADLNNGRYEHEFVSQDVLPPRELALSLDGNPLTAATQLTRGRSYTFQPSAEDNRDPAEALRFSARVSTNGGISFGPYQSLNQGLVYHAQESDGQFAVILRAEDRAGNYAEQRFDAAVVDPEIHVSPVYTAPELVEEMSRADIRFDISGDGDLITRAELRVFDTWYPLAVDFDPNTRTATTSLSYLHPKLADIEPSDQVPVRLHLEYGFAGTRQVDDSYTLHLDVTPPTLQIVTPGDGDRVLLDEPLDVIFQAFDRYGIDRIEVAVNGGGWEATARPDRFTYTPTSTDPLTIAARAWDPNENVSDVKTITVQPYDASLGEPAVDILAPANGAEFYEGEAVEFELMMRNVPQAELYFDVGGVESEEPVTTLTRSLEETTRFAHSERLPIINDSAVVVVRLEVDGLRARRFLNVLRNDGIDAEPTLKLLPATSVLGGTELWVQAARPEACRRLPTVRPCWYAIRPPACR</sequence>
<comment type="caution">
    <text evidence="4">The sequence shown here is derived from an EMBL/GenBank/DDBJ whole genome shotgun (WGS) entry which is preliminary data.</text>
</comment>
<dbReference type="InterPro" id="IPR002909">
    <property type="entry name" value="IPT_dom"/>
</dbReference>
<dbReference type="Gene3D" id="2.60.40.10">
    <property type="entry name" value="Immunoglobulins"/>
    <property type="match status" value="3"/>
</dbReference>